<dbReference type="KEGG" id="moj:D7D94_07670"/>
<feature type="domain" description="Acyltransferase 3" evidence="8">
    <location>
        <begin position="54"/>
        <end position="369"/>
    </location>
</feature>
<name>A0A6I6DRJ7_9MICO</name>
<evidence type="ECO:0000256" key="1">
    <source>
        <dbReference type="ARBA" id="ARBA00004651"/>
    </source>
</evidence>
<keyword evidence="10" id="KW-1185">Reference proteome</keyword>
<feature type="transmembrane region" description="Helical" evidence="7">
    <location>
        <begin position="232"/>
        <end position="249"/>
    </location>
</feature>
<comment type="subcellular location">
    <subcellularLocation>
        <location evidence="1">Cell membrane</location>
        <topology evidence="1">Multi-pass membrane protein</topology>
    </subcellularLocation>
</comment>
<feature type="transmembrane region" description="Helical" evidence="7">
    <location>
        <begin position="203"/>
        <end position="220"/>
    </location>
</feature>
<keyword evidence="3" id="KW-1003">Cell membrane</keyword>
<evidence type="ECO:0000256" key="6">
    <source>
        <dbReference type="ARBA" id="ARBA00023136"/>
    </source>
</evidence>
<feature type="transmembrane region" description="Helical" evidence="7">
    <location>
        <begin position="292"/>
        <end position="318"/>
    </location>
</feature>
<feature type="transmembrane region" description="Helical" evidence="7">
    <location>
        <begin position="354"/>
        <end position="375"/>
    </location>
</feature>
<evidence type="ECO:0000256" key="2">
    <source>
        <dbReference type="ARBA" id="ARBA00007400"/>
    </source>
</evidence>
<feature type="transmembrane region" description="Helical" evidence="7">
    <location>
        <begin position="261"/>
        <end position="280"/>
    </location>
</feature>
<dbReference type="InterPro" id="IPR002656">
    <property type="entry name" value="Acyl_transf_3_dom"/>
</dbReference>
<sequence length="395" mass="43571">MDVERAKRDETPQPGSRHRLTAFRLGRWRSLAQRPAAATGPRRIERVPQTERIVWIDAARGVCVLAVVLMHTTLSAYLGYLQPGTSTGFWSWFIDAMTPFRMPGLAMLSGLLLARRVRTGWSDRTVRVSVASSSWLYAVWLLAFALFAGLIGSYVWTGPIGMGEGFRLDAYLDQLVLPRTILWYVFALAVWSALLATLRRVDPALILVALAILSICSHYVPVADNNDQYRNLMRYAVFFAIGVYGSSWLRERVHARHAPFAVAALAVYLGAGGIIAQGNPHVYVVLSVPRDAAAAILLLLLMSVLCRVRAIGAVLGWVGRRTLPIYVLHGLLLETLAYVPHWGSVIDRAGVRSVAPLLVTAAIAFLSIGVFELVVRTPARVVFELPGPVRRALLR</sequence>
<proteinExistence type="inferred from homology"/>
<evidence type="ECO:0000313" key="10">
    <source>
        <dbReference type="Proteomes" id="UP000422989"/>
    </source>
</evidence>
<protein>
    <submittedName>
        <fullName evidence="9">Acyltransferase</fullName>
    </submittedName>
</protein>
<keyword evidence="4 7" id="KW-0812">Transmembrane</keyword>
<dbReference type="Proteomes" id="UP000422989">
    <property type="component" value="Chromosome"/>
</dbReference>
<gene>
    <name evidence="9" type="ORF">D7D94_07670</name>
</gene>
<dbReference type="PANTHER" id="PTHR40074">
    <property type="entry name" value="O-ACETYLTRANSFERASE WECH"/>
    <property type="match status" value="1"/>
</dbReference>
<feature type="transmembrane region" description="Helical" evidence="7">
    <location>
        <begin position="176"/>
        <end position="196"/>
    </location>
</feature>
<dbReference type="EMBL" id="CP032550">
    <property type="protein sequence ID" value="QGU27555.1"/>
    <property type="molecule type" value="Genomic_DNA"/>
</dbReference>
<dbReference type="AlphaFoldDB" id="A0A6I6DRJ7"/>
<evidence type="ECO:0000256" key="4">
    <source>
        <dbReference type="ARBA" id="ARBA00022692"/>
    </source>
</evidence>
<dbReference type="PANTHER" id="PTHR40074:SF2">
    <property type="entry name" value="O-ACETYLTRANSFERASE WECH"/>
    <property type="match status" value="1"/>
</dbReference>
<dbReference type="GO" id="GO:0016413">
    <property type="term" value="F:O-acetyltransferase activity"/>
    <property type="evidence" value="ECO:0007669"/>
    <property type="project" value="TreeGrafter"/>
</dbReference>
<keyword evidence="6 7" id="KW-0472">Membrane</keyword>
<comment type="similarity">
    <text evidence="2">Belongs to the acyltransferase 3 family.</text>
</comment>
<dbReference type="GO" id="GO:0009246">
    <property type="term" value="P:enterobacterial common antigen biosynthetic process"/>
    <property type="evidence" value="ECO:0007669"/>
    <property type="project" value="TreeGrafter"/>
</dbReference>
<keyword evidence="9" id="KW-0012">Acyltransferase</keyword>
<dbReference type="OrthoDB" id="4394033at2"/>
<evidence type="ECO:0000256" key="3">
    <source>
        <dbReference type="ARBA" id="ARBA00022475"/>
    </source>
</evidence>
<keyword evidence="5 7" id="KW-1133">Transmembrane helix</keyword>
<keyword evidence="9" id="KW-0808">Transferase</keyword>
<evidence type="ECO:0000259" key="8">
    <source>
        <dbReference type="Pfam" id="PF01757"/>
    </source>
</evidence>
<evidence type="ECO:0000256" key="5">
    <source>
        <dbReference type="ARBA" id="ARBA00022989"/>
    </source>
</evidence>
<feature type="transmembrane region" description="Helical" evidence="7">
    <location>
        <begin position="135"/>
        <end position="156"/>
    </location>
</feature>
<accession>A0A6I6DRJ7</accession>
<reference evidence="9 10" key="1">
    <citation type="submission" date="2018-09" db="EMBL/GenBank/DDBJ databases">
        <title>Whole genome sequencing of Microbacterium oryzae strain MB-10T.</title>
        <authorList>
            <person name="Das S.K."/>
        </authorList>
    </citation>
    <scope>NUCLEOTIDE SEQUENCE [LARGE SCALE GENOMIC DNA]</scope>
    <source>
        <strain evidence="9 10">MB-10</strain>
    </source>
</reference>
<organism evidence="9 10">
    <name type="scientific">Microbacterium oryzae</name>
    <dbReference type="NCBI Taxonomy" id="743009"/>
    <lineage>
        <taxon>Bacteria</taxon>
        <taxon>Bacillati</taxon>
        <taxon>Actinomycetota</taxon>
        <taxon>Actinomycetes</taxon>
        <taxon>Micrococcales</taxon>
        <taxon>Microbacteriaceae</taxon>
        <taxon>Microbacterium</taxon>
    </lineage>
</organism>
<feature type="transmembrane region" description="Helical" evidence="7">
    <location>
        <begin position="92"/>
        <end position="114"/>
    </location>
</feature>
<dbReference type="GO" id="GO:0005886">
    <property type="term" value="C:plasma membrane"/>
    <property type="evidence" value="ECO:0007669"/>
    <property type="project" value="UniProtKB-SubCell"/>
</dbReference>
<feature type="transmembrane region" description="Helical" evidence="7">
    <location>
        <begin position="62"/>
        <end position="80"/>
    </location>
</feature>
<feature type="transmembrane region" description="Helical" evidence="7">
    <location>
        <begin position="325"/>
        <end position="342"/>
    </location>
</feature>
<evidence type="ECO:0000313" key="9">
    <source>
        <dbReference type="EMBL" id="QGU27555.1"/>
    </source>
</evidence>
<evidence type="ECO:0000256" key="7">
    <source>
        <dbReference type="SAM" id="Phobius"/>
    </source>
</evidence>
<dbReference type="Pfam" id="PF01757">
    <property type="entry name" value="Acyl_transf_3"/>
    <property type="match status" value="1"/>
</dbReference>